<proteinExistence type="predicted"/>
<feature type="domain" description="Bacterial transcriptional activator" evidence="2">
    <location>
        <begin position="106"/>
        <end position="249"/>
    </location>
</feature>
<dbReference type="AlphaFoldDB" id="A0A7G6T530"/>
<sequence length="319" mass="36103">MIWKINTFGSLRLFYQDQPLGVHLSRTSKALIGLLATHQGRGIPRDEIAQLLWLADYDKATQHRLSTILWRLRHLGDIGGQAAAKQLVVIEPSGDIRINDRNVVSVDLAEFEAAVVRCRIRRDEASPEDVAVLTRSADLYMADFLRDVDLEWVSEKRQYLRQCHLDILQFLIECHSHHCKYDDVINYADRFLRIDPYLETVHVFMIKACLATGRRSMAAAHAEACRYAFMEELGVAVEPDTQLLISSLTSATNPHVRIPAKRQVERRARARVDGSSLVQLREACSLVVDVCSSLLLEAKDAKPSPTPHQSFPPRKSAEQ</sequence>
<accession>A0A7G6T530</accession>
<dbReference type="InterPro" id="IPR016032">
    <property type="entry name" value="Sig_transdc_resp-reg_C-effctor"/>
</dbReference>
<name>A0A7G6T530_9HYPH</name>
<dbReference type="Proteomes" id="UP000515465">
    <property type="component" value="Plasmid p_3"/>
</dbReference>
<dbReference type="SMART" id="SM01043">
    <property type="entry name" value="BTAD"/>
    <property type="match status" value="1"/>
</dbReference>
<dbReference type="RefSeq" id="WP_183454962.1">
    <property type="nucleotide sequence ID" value="NZ_CP050298.1"/>
</dbReference>
<keyword evidence="3" id="KW-0614">Plasmid</keyword>
<dbReference type="InterPro" id="IPR036388">
    <property type="entry name" value="WH-like_DNA-bd_sf"/>
</dbReference>
<dbReference type="PANTHER" id="PTHR35807">
    <property type="entry name" value="TRANSCRIPTIONAL REGULATOR REDD-RELATED"/>
    <property type="match status" value="1"/>
</dbReference>
<evidence type="ECO:0000313" key="3">
    <source>
        <dbReference type="EMBL" id="QND61862.1"/>
    </source>
</evidence>
<reference evidence="4" key="1">
    <citation type="journal article" date="2020" name="Mol. Plant Microbe">
        <title>Rhizobial microsymbionts of the narrowly endemic Oxytropis species growing in Kamchatka are characterized by significant genetic diversity and possess a set of genes that are associated with T3SS and T6SS secretion systems and can affect the development of symbiosis.</title>
        <authorList>
            <person name="Safronova V."/>
            <person name="Guro P."/>
            <person name="Sazanova A."/>
            <person name="Kuznetsova I."/>
            <person name="Belimov A."/>
            <person name="Yakubov V."/>
            <person name="Chirak E."/>
            <person name="Afonin A."/>
            <person name="Gogolev Y."/>
            <person name="Andronov E."/>
            <person name="Tikhonovich I."/>
        </authorList>
    </citation>
    <scope>NUCLEOTIDE SEQUENCE [LARGE SCALE GENOMIC DNA]</scope>
    <source>
        <strain evidence="4">583</strain>
        <plasmid evidence="4">p_3</plasmid>
    </source>
</reference>
<dbReference type="InterPro" id="IPR005158">
    <property type="entry name" value="BTAD"/>
</dbReference>
<dbReference type="SUPFAM" id="SSF48452">
    <property type="entry name" value="TPR-like"/>
    <property type="match status" value="1"/>
</dbReference>
<gene>
    <name evidence="3" type="ORF">HB778_37400</name>
</gene>
<organism evidence="3 4">
    <name type="scientific">Mesorhizobium huakuii</name>
    <dbReference type="NCBI Taxonomy" id="28104"/>
    <lineage>
        <taxon>Bacteria</taxon>
        <taxon>Pseudomonadati</taxon>
        <taxon>Pseudomonadota</taxon>
        <taxon>Alphaproteobacteria</taxon>
        <taxon>Hyphomicrobiales</taxon>
        <taxon>Phyllobacteriaceae</taxon>
        <taxon>Mesorhizobium</taxon>
    </lineage>
</organism>
<dbReference type="EMBL" id="CP050298">
    <property type="protein sequence ID" value="QND61862.1"/>
    <property type="molecule type" value="Genomic_DNA"/>
</dbReference>
<evidence type="ECO:0000259" key="2">
    <source>
        <dbReference type="SMART" id="SM01043"/>
    </source>
</evidence>
<dbReference type="GO" id="GO:0003677">
    <property type="term" value="F:DNA binding"/>
    <property type="evidence" value="ECO:0007669"/>
    <property type="project" value="InterPro"/>
</dbReference>
<dbReference type="InterPro" id="IPR011990">
    <property type="entry name" value="TPR-like_helical_dom_sf"/>
</dbReference>
<dbReference type="Pfam" id="PF03704">
    <property type="entry name" value="BTAD"/>
    <property type="match status" value="1"/>
</dbReference>
<evidence type="ECO:0000256" key="1">
    <source>
        <dbReference type="SAM" id="MobiDB-lite"/>
    </source>
</evidence>
<dbReference type="Gene3D" id="1.10.10.10">
    <property type="entry name" value="Winged helix-like DNA-binding domain superfamily/Winged helix DNA-binding domain"/>
    <property type="match status" value="1"/>
</dbReference>
<geneLocation type="plasmid" evidence="3 4">
    <name>p_3</name>
</geneLocation>
<dbReference type="SUPFAM" id="SSF46894">
    <property type="entry name" value="C-terminal effector domain of the bipartite response regulators"/>
    <property type="match status" value="1"/>
</dbReference>
<evidence type="ECO:0000313" key="4">
    <source>
        <dbReference type="Proteomes" id="UP000515465"/>
    </source>
</evidence>
<dbReference type="Gene3D" id="1.25.40.10">
    <property type="entry name" value="Tetratricopeptide repeat domain"/>
    <property type="match status" value="1"/>
</dbReference>
<dbReference type="InterPro" id="IPR051677">
    <property type="entry name" value="AfsR-DnrI-RedD_regulator"/>
</dbReference>
<feature type="region of interest" description="Disordered" evidence="1">
    <location>
        <begin position="299"/>
        <end position="319"/>
    </location>
</feature>
<protein>
    <recommendedName>
        <fullName evidence="2">Bacterial transcriptional activator domain-containing protein</fullName>
    </recommendedName>
</protein>
<dbReference type="GO" id="GO:0006355">
    <property type="term" value="P:regulation of DNA-templated transcription"/>
    <property type="evidence" value="ECO:0007669"/>
    <property type="project" value="InterPro"/>
</dbReference>